<dbReference type="AlphaFoldDB" id="T1JLI5"/>
<dbReference type="EnsemblMetazoa" id="SMAR014715-RA">
    <property type="protein sequence ID" value="SMAR014715-PA"/>
    <property type="gene ID" value="SMAR014715"/>
</dbReference>
<sequence length="370" mass="41982">MKEPAKEADNQVFKFLECCQDDDDDTIDTPLHRSTPKDKKESGMSFSSCQNGKLEKYFQDALTPREEQHQTILNAYQGLVLARKQEEEMSEADKTLESGRGNWDSDSRLSAFSCQSTRLSEGCLDNCDIPEQVLELIKELAKQLVRCQKTIASLKEENENLSQRKASEVNETIKQRESELIAENDVWKESCNESRKEIEILKTTIRNYEEQIKKLQCEKTQITCKLNRLKSNNGVLETDEPLLAACLARKMHFSQNLNTLKRLNDKQQQVIGNLQDSMTLDGFERVRKSSIKPKLDASSSSGRSTLRSLNLSNGSINSLVQKPNSPSSKRRSTGNSLPPTVQYDESIVKLSRLLIQSNEMLRHVEGTNSD</sequence>
<feature type="region of interest" description="Disordered" evidence="2">
    <location>
        <begin position="21"/>
        <end position="48"/>
    </location>
</feature>
<reference evidence="4" key="1">
    <citation type="submission" date="2011-05" db="EMBL/GenBank/DDBJ databases">
        <authorList>
            <person name="Richards S.R."/>
            <person name="Qu J."/>
            <person name="Jiang H."/>
            <person name="Jhangiani S.N."/>
            <person name="Agravi P."/>
            <person name="Goodspeed R."/>
            <person name="Gross S."/>
            <person name="Mandapat C."/>
            <person name="Jackson L."/>
            <person name="Mathew T."/>
            <person name="Pu L."/>
            <person name="Thornton R."/>
            <person name="Saada N."/>
            <person name="Wilczek-Boney K.B."/>
            <person name="Lee S."/>
            <person name="Kovar C."/>
            <person name="Wu Y."/>
            <person name="Scherer S.E."/>
            <person name="Worley K.C."/>
            <person name="Muzny D.M."/>
            <person name="Gibbs R."/>
        </authorList>
    </citation>
    <scope>NUCLEOTIDE SEQUENCE</scope>
    <source>
        <strain evidence="4">Brora</strain>
    </source>
</reference>
<name>T1JLI5_STRMM</name>
<keyword evidence="4" id="KW-1185">Reference proteome</keyword>
<reference evidence="3" key="2">
    <citation type="submission" date="2015-02" db="UniProtKB">
        <authorList>
            <consortium name="EnsemblMetazoa"/>
        </authorList>
    </citation>
    <scope>IDENTIFICATION</scope>
</reference>
<evidence type="ECO:0000313" key="3">
    <source>
        <dbReference type="EnsemblMetazoa" id="SMAR014715-PA"/>
    </source>
</evidence>
<feature type="compositionally biased region" description="Polar residues" evidence="2">
    <location>
        <begin position="320"/>
        <end position="339"/>
    </location>
</feature>
<evidence type="ECO:0000313" key="4">
    <source>
        <dbReference type="Proteomes" id="UP000014500"/>
    </source>
</evidence>
<dbReference type="HOGENOM" id="CLU_749213_0_0_1"/>
<accession>T1JLI5</accession>
<organism evidence="3 4">
    <name type="scientific">Strigamia maritima</name>
    <name type="common">European centipede</name>
    <name type="synonym">Geophilus maritimus</name>
    <dbReference type="NCBI Taxonomy" id="126957"/>
    <lineage>
        <taxon>Eukaryota</taxon>
        <taxon>Metazoa</taxon>
        <taxon>Ecdysozoa</taxon>
        <taxon>Arthropoda</taxon>
        <taxon>Myriapoda</taxon>
        <taxon>Chilopoda</taxon>
        <taxon>Pleurostigmophora</taxon>
        <taxon>Geophilomorpha</taxon>
        <taxon>Linotaeniidae</taxon>
        <taxon>Strigamia</taxon>
    </lineage>
</organism>
<feature type="compositionally biased region" description="Low complexity" evidence="2">
    <location>
        <begin position="298"/>
        <end position="319"/>
    </location>
</feature>
<evidence type="ECO:0000256" key="2">
    <source>
        <dbReference type="SAM" id="MobiDB-lite"/>
    </source>
</evidence>
<feature type="coiled-coil region" evidence="1">
    <location>
        <begin position="137"/>
        <end position="232"/>
    </location>
</feature>
<dbReference type="EMBL" id="JH431808">
    <property type="status" value="NOT_ANNOTATED_CDS"/>
    <property type="molecule type" value="Genomic_DNA"/>
</dbReference>
<feature type="region of interest" description="Disordered" evidence="2">
    <location>
        <begin position="291"/>
        <end position="340"/>
    </location>
</feature>
<protein>
    <submittedName>
        <fullName evidence="3">Uncharacterized protein</fullName>
    </submittedName>
</protein>
<dbReference type="PhylomeDB" id="T1JLI5"/>
<evidence type="ECO:0000256" key="1">
    <source>
        <dbReference type="SAM" id="Coils"/>
    </source>
</evidence>
<keyword evidence="1" id="KW-0175">Coiled coil</keyword>
<proteinExistence type="predicted"/>
<dbReference type="Proteomes" id="UP000014500">
    <property type="component" value="Unassembled WGS sequence"/>
</dbReference>